<feature type="compositionally biased region" description="Basic residues" evidence="1">
    <location>
        <begin position="94"/>
        <end position="113"/>
    </location>
</feature>
<proteinExistence type="predicted"/>
<comment type="caution">
    <text evidence="2">The sequence shown here is derived from an EMBL/GenBank/DDBJ whole genome shotgun (WGS) entry which is preliminary data.</text>
</comment>
<keyword evidence="3" id="KW-1185">Reference proteome</keyword>
<evidence type="ECO:0000256" key="1">
    <source>
        <dbReference type="SAM" id="MobiDB-lite"/>
    </source>
</evidence>
<reference evidence="2 3" key="1">
    <citation type="submission" date="2020-10" db="EMBL/GenBank/DDBJ databases">
        <authorList>
            <person name="Klimov P.B."/>
            <person name="Dyachkov S.M."/>
            <person name="Chetverikov P.E."/>
        </authorList>
    </citation>
    <scope>NUCLEOTIDE SEQUENCE [LARGE SCALE GENOMIC DNA]</scope>
    <source>
        <strain evidence="2">BMOC 18-1129-001#AD2665</strain>
        <tissue evidence="2">Entire mites</tissue>
    </source>
</reference>
<gene>
    <name evidence="2" type="ORF">GZH46_01094</name>
</gene>
<feature type="non-terminal residue" evidence="2">
    <location>
        <position position="298"/>
    </location>
</feature>
<feature type="region of interest" description="Disordered" evidence="1">
    <location>
        <begin position="84"/>
        <end position="113"/>
    </location>
</feature>
<dbReference type="EMBL" id="JAIFTH010000163">
    <property type="protein sequence ID" value="KAG9510369.1"/>
    <property type="molecule type" value="Genomic_DNA"/>
</dbReference>
<evidence type="ECO:0000313" key="2">
    <source>
        <dbReference type="EMBL" id="KAG9510369.1"/>
    </source>
</evidence>
<dbReference type="Proteomes" id="UP000825002">
    <property type="component" value="Unassembled WGS sequence"/>
</dbReference>
<evidence type="ECO:0008006" key="4">
    <source>
        <dbReference type="Google" id="ProtNLM"/>
    </source>
</evidence>
<organism evidence="2 3">
    <name type="scientific">Fragariocoptes setiger</name>
    <dbReference type="NCBI Taxonomy" id="1670756"/>
    <lineage>
        <taxon>Eukaryota</taxon>
        <taxon>Metazoa</taxon>
        <taxon>Ecdysozoa</taxon>
        <taxon>Arthropoda</taxon>
        <taxon>Chelicerata</taxon>
        <taxon>Arachnida</taxon>
        <taxon>Acari</taxon>
        <taxon>Acariformes</taxon>
        <taxon>Trombidiformes</taxon>
        <taxon>Prostigmata</taxon>
        <taxon>Eupodina</taxon>
        <taxon>Eriophyoidea</taxon>
        <taxon>Phytoptidae</taxon>
        <taxon>Fragariocoptes</taxon>
    </lineage>
</organism>
<feature type="region of interest" description="Disordered" evidence="1">
    <location>
        <begin position="1"/>
        <end position="22"/>
    </location>
</feature>
<feature type="region of interest" description="Disordered" evidence="1">
    <location>
        <begin position="230"/>
        <end position="252"/>
    </location>
</feature>
<sequence length="298" mass="33118">MSTKINIPRAAPAKQKKQRRSIKTDRDFLTSLLKRGEATVVDAKLLKKNTKSAVWSHFGAIRLESESFTHETIDLESIVDQATSTPPATAAAKASKKRKARVTPPKQKRPRRSIKTDRDYLTGLLQNGTAKVVDARHLKKNIKSAVWSHYGAISVGDNISNPAIDVESNVDDGKIMQICKNFVACNDCFTVFKYDGHAYGTTGLVKHIKLCQKTAERPQLKIEPNDEIEIQQQQNQQEQEQQQHQADQINQENSGQEAIAILQHQDGISEEQIASDGEGTIMVIVYEDTNDGGVVMSV</sequence>
<feature type="compositionally biased region" description="Low complexity" evidence="1">
    <location>
        <begin position="84"/>
        <end position="93"/>
    </location>
</feature>
<accession>A0ABQ7SAB7</accession>
<evidence type="ECO:0000313" key="3">
    <source>
        <dbReference type="Proteomes" id="UP000825002"/>
    </source>
</evidence>
<name>A0ABQ7SAB7_9ACAR</name>
<protein>
    <recommendedName>
        <fullName evidence="4">BED-type domain-containing protein</fullName>
    </recommendedName>
</protein>